<dbReference type="AlphaFoldDB" id="A0A8J3B576"/>
<feature type="transmembrane region" description="Helical" evidence="2">
    <location>
        <begin position="146"/>
        <end position="175"/>
    </location>
</feature>
<comment type="caution">
    <text evidence="5">The sequence shown here is derived from an EMBL/GenBank/DDBJ whole genome shotgun (WGS) entry which is preliminary data.</text>
</comment>
<feature type="domain" description="GGDEF" evidence="4">
    <location>
        <begin position="409"/>
        <end position="540"/>
    </location>
</feature>
<evidence type="ECO:0000259" key="3">
    <source>
        <dbReference type="PROSITE" id="PS50883"/>
    </source>
</evidence>
<sequence length="840" mass="89779">MNQPGNAWADRQLRRLVTLAAVSAIVALTWAVHRAIQPDSRTPTVATMMTLTVLISVSRIAYVRLRVGGTHQATSWNCFGILIALATIESHWVVLCVFVSSIVYGAVLRLAALRFLFSIAKEVVLAAAGSAALALTHFSAGDPQSWRLIGSLLCAYVTMELVGDLLVVPVVALASRTPIIQRFTDKLDIRLMLVAAQTVLAIGTVVLVLMTPSLLVAVPGLVLSLHLWSASRLRSRAEREAWQQLATTTEGLNDVDLDAVLTLGVIRAAELFSADEVEIAYRDGETTRLLRGDSRGVHHDGPPETVAPTEARDSIAVPLSGPHDGPEIGELRLRFRGKVTLSERERYTLRTFASALCTALRNAAAYAELERVAAAHAHAAAHDPLTGLTNRRALLDQGAKLLGQRHTHGVMALLLIDLDHFKEVNDTLGHAAGDQVIIAAAQRLRAAAGTGDIVARLGGDEFAVLLTQLPAPAIASNRAAQIVDALHHPVDIEGMQVAMEASGGVAVATGTSGMVELLRRADVAMYQAKRAGDRVAVYSRRRDTSEVGRRTRGGERPGLVADQEFSVLFQPIVDLADGQVVAAEALVRLKDFPTPADDPAGLLEAVDRPSLLPQFQDIVLDLALLAAADWREAGFDLPVSVNIAPRSLLDPRFPAAVITRLRTHDIAPERLILELTESLALTPLDVVQDVLGQLRAAGVKLTLDDVGHGSASLAVLSQLPLYELKIGPEFVRGMASSAEAATVVRSAVELGRSLKVAVVATGVETEAQRRVLWELGCAAGQGHLFARPMAASRLLAALHRGTHGRPGLLASPLHDEGAVIRIPTARRPTGRNPRLPHLPA</sequence>
<dbReference type="EMBL" id="BMQB01000003">
    <property type="protein sequence ID" value="GGJ87831.1"/>
    <property type="molecule type" value="Genomic_DNA"/>
</dbReference>
<dbReference type="Pfam" id="PF00563">
    <property type="entry name" value="EAL"/>
    <property type="match status" value="1"/>
</dbReference>
<dbReference type="InterPro" id="IPR050706">
    <property type="entry name" value="Cyclic-di-GMP_PDE-like"/>
</dbReference>
<dbReference type="InterPro" id="IPR043128">
    <property type="entry name" value="Rev_trsase/Diguanyl_cyclase"/>
</dbReference>
<reference evidence="5" key="2">
    <citation type="submission" date="2020-09" db="EMBL/GenBank/DDBJ databases">
        <authorList>
            <person name="Sun Q."/>
            <person name="Ohkuma M."/>
        </authorList>
    </citation>
    <scope>NUCLEOTIDE SEQUENCE</scope>
    <source>
        <strain evidence="5">JCM 3090</strain>
    </source>
</reference>
<gene>
    <name evidence="5" type="ORF">GCM10010123_16750</name>
</gene>
<evidence type="ECO:0000313" key="5">
    <source>
        <dbReference type="EMBL" id="GGJ87831.1"/>
    </source>
</evidence>
<feature type="region of interest" description="Disordered" evidence="1">
    <location>
        <begin position="291"/>
        <end position="311"/>
    </location>
</feature>
<reference evidence="5" key="1">
    <citation type="journal article" date="2014" name="Int. J. Syst. Evol. Microbiol.">
        <title>Complete genome sequence of Corynebacterium casei LMG S-19264T (=DSM 44701T), isolated from a smear-ripened cheese.</title>
        <authorList>
            <consortium name="US DOE Joint Genome Institute (JGI-PGF)"/>
            <person name="Walter F."/>
            <person name="Albersmeier A."/>
            <person name="Kalinowski J."/>
            <person name="Ruckert C."/>
        </authorList>
    </citation>
    <scope>NUCLEOTIDE SEQUENCE</scope>
    <source>
        <strain evidence="5">JCM 3090</strain>
    </source>
</reference>
<accession>A0A8J3B576</accession>
<evidence type="ECO:0000313" key="6">
    <source>
        <dbReference type="Proteomes" id="UP000649739"/>
    </source>
</evidence>
<dbReference type="Gene3D" id="3.20.20.450">
    <property type="entry name" value="EAL domain"/>
    <property type="match status" value="1"/>
</dbReference>
<feature type="transmembrane region" description="Helical" evidence="2">
    <location>
        <begin position="187"/>
        <end position="208"/>
    </location>
</feature>
<dbReference type="SUPFAM" id="SSF141868">
    <property type="entry name" value="EAL domain-like"/>
    <property type="match status" value="1"/>
</dbReference>
<dbReference type="NCBIfam" id="TIGR00254">
    <property type="entry name" value="GGDEF"/>
    <property type="match status" value="1"/>
</dbReference>
<dbReference type="SUPFAM" id="SSF55781">
    <property type="entry name" value="GAF domain-like"/>
    <property type="match status" value="1"/>
</dbReference>
<evidence type="ECO:0008006" key="7">
    <source>
        <dbReference type="Google" id="ProtNLM"/>
    </source>
</evidence>
<dbReference type="InterPro" id="IPR035919">
    <property type="entry name" value="EAL_sf"/>
</dbReference>
<dbReference type="Gene3D" id="3.30.70.270">
    <property type="match status" value="1"/>
</dbReference>
<keyword evidence="2" id="KW-1133">Transmembrane helix</keyword>
<evidence type="ECO:0000259" key="4">
    <source>
        <dbReference type="PROSITE" id="PS50887"/>
    </source>
</evidence>
<feature type="transmembrane region" description="Helical" evidence="2">
    <location>
        <begin position="123"/>
        <end position="140"/>
    </location>
</feature>
<dbReference type="PROSITE" id="PS50883">
    <property type="entry name" value="EAL"/>
    <property type="match status" value="1"/>
</dbReference>
<dbReference type="CDD" id="cd01949">
    <property type="entry name" value="GGDEF"/>
    <property type="match status" value="1"/>
</dbReference>
<dbReference type="SMART" id="SM00052">
    <property type="entry name" value="EAL"/>
    <property type="match status" value="1"/>
</dbReference>
<evidence type="ECO:0000256" key="2">
    <source>
        <dbReference type="SAM" id="Phobius"/>
    </source>
</evidence>
<feature type="compositionally biased region" description="Basic and acidic residues" evidence="1">
    <location>
        <begin position="291"/>
        <end position="302"/>
    </location>
</feature>
<dbReference type="GO" id="GO:0071111">
    <property type="term" value="F:cyclic-guanylate-specific phosphodiesterase activity"/>
    <property type="evidence" value="ECO:0007669"/>
    <property type="project" value="InterPro"/>
</dbReference>
<dbReference type="Proteomes" id="UP000649739">
    <property type="component" value="Unassembled WGS sequence"/>
</dbReference>
<name>A0A8J3B576_9ACTN</name>
<dbReference type="Pfam" id="PF00990">
    <property type="entry name" value="GGDEF"/>
    <property type="match status" value="1"/>
</dbReference>
<evidence type="ECO:0000256" key="1">
    <source>
        <dbReference type="SAM" id="MobiDB-lite"/>
    </source>
</evidence>
<protein>
    <recommendedName>
        <fullName evidence="7">Diguanylate cyclase/phosphodiesterase</fullName>
    </recommendedName>
</protein>
<dbReference type="PROSITE" id="PS50887">
    <property type="entry name" value="GGDEF"/>
    <property type="match status" value="1"/>
</dbReference>
<dbReference type="InterPro" id="IPR029787">
    <property type="entry name" value="Nucleotide_cyclase"/>
</dbReference>
<dbReference type="SUPFAM" id="SSF55073">
    <property type="entry name" value="Nucleotide cyclase"/>
    <property type="match status" value="1"/>
</dbReference>
<dbReference type="InterPro" id="IPR001633">
    <property type="entry name" value="EAL_dom"/>
</dbReference>
<dbReference type="CDD" id="cd01948">
    <property type="entry name" value="EAL"/>
    <property type="match status" value="1"/>
</dbReference>
<organism evidence="5 6">
    <name type="scientific">Pilimelia anulata</name>
    <dbReference type="NCBI Taxonomy" id="53371"/>
    <lineage>
        <taxon>Bacteria</taxon>
        <taxon>Bacillati</taxon>
        <taxon>Actinomycetota</taxon>
        <taxon>Actinomycetes</taxon>
        <taxon>Micromonosporales</taxon>
        <taxon>Micromonosporaceae</taxon>
        <taxon>Pilimelia</taxon>
    </lineage>
</organism>
<keyword evidence="2" id="KW-0472">Membrane</keyword>
<feature type="domain" description="EAL" evidence="3">
    <location>
        <begin position="548"/>
        <end position="802"/>
    </location>
</feature>
<dbReference type="PANTHER" id="PTHR33121">
    <property type="entry name" value="CYCLIC DI-GMP PHOSPHODIESTERASE PDEF"/>
    <property type="match status" value="1"/>
</dbReference>
<dbReference type="InterPro" id="IPR000160">
    <property type="entry name" value="GGDEF_dom"/>
</dbReference>
<feature type="transmembrane region" description="Helical" evidence="2">
    <location>
        <begin position="92"/>
        <end position="111"/>
    </location>
</feature>
<keyword evidence="6" id="KW-1185">Reference proteome</keyword>
<dbReference type="SMART" id="SM00267">
    <property type="entry name" value="GGDEF"/>
    <property type="match status" value="1"/>
</dbReference>
<proteinExistence type="predicted"/>
<dbReference type="PANTHER" id="PTHR33121:SF70">
    <property type="entry name" value="SIGNALING PROTEIN YKOW"/>
    <property type="match status" value="1"/>
</dbReference>
<keyword evidence="2" id="KW-0812">Transmembrane</keyword>